<keyword evidence="3" id="KW-0819">tRNA processing</keyword>
<evidence type="ECO:0000256" key="6">
    <source>
        <dbReference type="ARBA" id="ARBA00048539"/>
    </source>
</evidence>
<dbReference type="InterPro" id="IPR012094">
    <property type="entry name" value="tRNA_Ile_lys_synt"/>
</dbReference>
<keyword evidence="10" id="KW-1185">Reference proteome</keyword>
<gene>
    <name evidence="9" type="ORF">B0I36DRAFT_334035</name>
</gene>
<evidence type="ECO:0000313" key="10">
    <source>
        <dbReference type="Proteomes" id="UP000756346"/>
    </source>
</evidence>
<reference evidence="9" key="1">
    <citation type="journal article" date="2021" name="Nat. Commun.">
        <title>Genetic determinants of endophytism in the Arabidopsis root mycobiome.</title>
        <authorList>
            <person name="Mesny F."/>
            <person name="Miyauchi S."/>
            <person name="Thiergart T."/>
            <person name="Pickel B."/>
            <person name="Atanasova L."/>
            <person name="Karlsson M."/>
            <person name="Huettel B."/>
            <person name="Barry K.W."/>
            <person name="Haridas S."/>
            <person name="Chen C."/>
            <person name="Bauer D."/>
            <person name="Andreopoulos W."/>
            <person name="Pangilinan J."/>
            <person name="LaButti K."/>
            <person name="Riley R."/>
            <person name="Lipzen A."/>
            <person name="Clum A."/>
            <person name="Drula E."/>
            <person name="Henrissat B."/>
            <person name="Kohler A."/>
            <person name="Grigoriev I.V."/>
            <person name="Martin F.M."/>
            <person name="Hacquard S."/>
        </authorList>
    </citation>
    <scope>NUCLEOTIDE SEQUENCE</scope>
    <source>
        <strain evidence="9">MPI-CAGE-CH-0230</strain>
    </source>
</reference>
<accession>A0A9P8XW29</accession>
<dbReference type="PANTHER" id="PTHR43033:SF1">
    <property type="entry name" value="TRNA(ILE)-LYSIDINE SYNTHASE-RELATED"/>
    <property type="match status" value="1"/>
</dbReference>
<dbReference type="Proteomes" id="UP000756346">
    <property type="component" value="Unassembled WGS sequence"/>
</dbReference>
<dbReference type="HAMAP" id="MF_01161">
    <property type="entry name" value="tRNA_Ile_lys_synt"/>
    <property type="match status" value="1"/>
</dbReference>
<sequence>MGLISPVLHSVARPVTLPEFVDAVRATCRPRFPHLRTGALRQVGLAISGGVDSMALAFLSSQLLRHHLHMRINDNPLASFVAIVVDHRLRPTSEAEAVAVARVLRRLRIKPAISIINWKREAHMLPPKDHSNLETLARHMRYRHIGLECAFRGIGSVLVAHHADDQYETVLMRMLGGHPSRGLRGIRPASEIPECEGLYGAFRSGWLDDRMRQRPYFSHTNAERDRRRLRKRISSLMSEELASLHEPDLEWPLQPSYDDAAARDLQIENIAMNAITPSPVEVEDGGVMLYRPLLEFGKDRLIATCLENDIPWFEDATNADATLTMRNAIRAMHRGHELPNALSKPAVLALAKRCDKKHEALEAEATRWARQVIIQDFNSQAGTLLAQFPHMECQLPPWQAKSQLRFKARLARCREVAGLVLKSIMAMVSPEHNGPPMMSLQNPINTIFPALSIALKRTPASPRAFNINGVLFRPVPATSLRASSRPVTGQDDTTTTSAETYSWYLTREPYPSPANKPLPLNNLRYCLAIEKPFECKTRDIRSDWTEWMAWTLWDGRFWVRLRHRMPFQPFIGPFQEEHQRPFRDRLSKREREHMADLLKRHAPGKTRYTLPAIYLETEVDFDNLPPVPSYPFRLPEKRNGQLTPQSMLLALPTLEINAPGLKNLVEYEIRYKRLDRPLLDRATAYSTGSYVTPLWRNKYRTRRRGGTHLSFRGSRARNGDRTHGGCPSGLVGRRRTRTRSEVAAQKTAVQHNKDVETQFVLDA</sequence>
<evidence type="ECO:0000313" key="9">
    <source>
        <dbReference type="EMBL" id="KAH7021214.1"/>
    </source>
</evidence>
<dbReference type="Gene3D" id="3.40.50.620">
    <property type="entry name" value="HUPs"/>
    <property type="match status" value="1"/>
</dbReference>
<proteinExistence type="inferred from homology"/>
<dbReference type="GeneID" id="70184841"/>
<evidence type="ECO:0000256" key="3">
    <source>
        <dbReference type="ARBA" id="ARBA00022694"/>
    </source>
</evidence>
<dbReference type="EMBL" id="JAGTJQ010000010">
    <property type="protein sequence ID" value="KAH7021214.1"/>
    <property type="molecule type" value="Genomic_DNA"/>
</dbReference>
<dbReference type="Pfam" id="PF01171">
    <property type="entry name" value="ATP_bind_3"/>
    <property type="match status" value="2"/>
</dbReference>
<keyword evidence="2" id="KW-0436">Ligase</keyword>
<comment type="caution">
    <text evidence="9">The sequence shown here is derived from an EMBL/GenBank/DDBJ whole genome shotgun (WGS) entry which is preliminary data.</text>
</comment>
<dbReference type="GO" id="GO:0005524">
    <property type="term" value="F:ATP binding"/>
    <property type="evidence" value="ECO:0007669"/>
    <property type="project" value="UniProtKB-KW"/>
</dbReference>
<evidence type="ECO:0000256" key="7">
    <source>
        <dbReference type="SAM" id="MobiDB-lite"/>
    </source>
</evidence>
<keyword evidence="5" id="KW-0067">ATP-binding</keyword>
<dbReference type="InterPro" id="IPR011063">
    <property type="entry name" value="TilS/TtcA_N"/>
</dbReference>
<dbReference type="InterPro" id="IPR012795">
    <property type="entry name" value="tRNA_Ile_lys_synt_N"/>
</dbReference>
<evidence type="ECO:0000256" key="5">
    <source>
        <dbReference type="ARBA" id="ARBA00022840"/>
    </source>
</evidence>
<feature type="domain" description="tRNA(Ile)-lysidine/2-thiocytidine synthase N-terminal" evidence="8">
    <location>
        <begin position="43"/>
        <end position="193"/>
    </location>
</feature>
<feature type="domain" description="tRNA(Ile)-lysidine/2-thiocytidine synthase N-terminal" evidence="8">
    <location>
        <begin position="285"/>
        <end position="331"/>
    </location>
</feature>
<dbReference type="PANTHER" id="PTHR43033">
    <property type="entry name" value="TRNA(ILE)-LYSIDINE SYNTHASE-RELATED"/>
    <property type="match status" value="1"/>
</dbReference>
<evidence type="ECO:0000259" key="8">
    <source>
        <dbReference type="Pfam" id="PF01171"/>
    </source>
</evidence>
<dbReference type="GO" id="GO:0032267">
    <property type="term" value="F:tRNA(Ile)-lysidine synthase activity"/>
    <property type="evidence" value="ECO:0007669"/>
    <property type="project" value="UniProtKB-EC"/>
</dbReference>
<dbReference type="AlphaFoldDB" id="A0A9P8XW29"/>
<evidence type="ECO:0000256" key="1">
    <source>
        <dbReference type="ARBA" id="ARBA00013267"/>
    </source>
</evidence>
<dbReference type="SUPFAM" id="SSF52402">
    <property type="entry name" value="Adenine nucleotide alpha hydrolases-like"/>
    <property type="match status" value="1"/>
</dbReference>
<dbReference type="CDD" id="cd01992">
    <property type="entry name" value="TilS_N"/>
    <property type="match status" value="1"/>
</dbReference>
<dbReference type="EC" id="6.3.4.19" evidence="1"/>
<dbReference type="OrthoDB" id="434144at2759"/>
<comment type="catalytic activity">
    <reaction evidence="6">
        <text>cytidine(34) in tRNA(Ile2) + L-lysine + ATP = lysidine(34) in tRNA(Ile2) + AMP + diphosphate + H(+)</text>
        <dbReference type="Rhea" id="RHEA:43744"/>
        <dbReference type="Rhea" id="RHEA-COMP:10625"/>
        <dbReference type="Rhea" id="RHEA-COMP:10670"/>
        <dbReference type="ChEBI" id="CHEBI:15378"/>
        <dbReference type="ChEBI" id="CHEBI:30616"/>
        <dbReference type="ChEBI" id="CHEBI:32551"/>
        <dbReference type="ChEBI" id="CHEBI:33019"/>
        <dbReference type="ChEBI" id="CHEBI:82748"/>
        <dbReference type="ChEBI" id="CHEBI:83665"/>
        <dbReference type="ChEBI" id="CHEBI:456215"/>
        <dbReference type="EC" id="6.3.4.19"/>
    </reaction>
</comment>
<dbReference type="GO" id="GO:0008033">
    <property type="term" value="P:tRNA processing"/>
    <property type="evidence" value="ECO:0007669"/>
    <property type="project" value="UniProtKB-KW"/>
</dbReference>
<organism evidence="9 10">
    <name type="scientific">Microdochium trichocladiopsis</name>
    <dbReference type="NCBI Taxonomy" id="1682393"/>
    <lineage>
        <taxon>Eukaryota</taxon>
        <taxon>Fungi</taxon>
        <taxon>Dikarya</taxon>
        <taxon>Ascomycota</taxon>
        <taxon>Pezizomycotina</taxon>
        <taxon>Sordariomycetes</taxon>
        <taxon>Xylariomycetidae</taxon>
        <taxon>Xylariales</taxon>
        <taxon>Microdochiaceae</taxon>
        <taxon>Microdochium</taxon>
    </lineage>
</organism>
<dbReference type="RefSeq" id="XP_046007415.1">
    <property type="nucleotide sequence ID" value="XM_046155295.1"/>
</dbReference>
<protein>
    <recommendedName>
        <fullName evidence="1">tRNA(Ile)-lysidine synthetase</fullName>
        <ecNumber evidence="1">6.3.4.19</ecNumber>
    </recommendedName>
</protein>
<name>A0A9P8XW29_9PEZI</name>
<dbReference type="InterPro" id="IPR014729">
    <property type="entry name" value="Rossmann-like_a/b/a_fold"/>
</dbReference>
<feature type="region of interest" description="Disordered" evidence="7">
    <location>
        <begin position="707"/>
        <end position="738"/>
    </location>
</feature>
<evidence type="ECO:0000256" key="4">
    <source>
        <dbReference type="ARBA" id="ARBA00022741"/>
    </source>
</evidence>
<keyword evidence="4" id="KW-0547">Nucleotide-binding</keyword>
<evidence type="ECO:0000256" key="2">
    <source>
        <dbReference type="ARBA" id="ARBA00022598"/>
    </source>
</evidence>